<dbReference type="SMART" id="SM00847">
    <property type="entry name" value="HA2"/>
    <property type="match status" value="1"/>
</dbReference>
<sequence length="666" mass="75479">MDKASDVSAYLSGVYVDKSVGSVGNQATEEEKELLDIYHNCFNDDDIDCQLICAVLDHINRNSSPDGAILVFLPGLDDILAVKDIILSDSKKFNPRNYEIFILHSQMQSSDQKRVFNRLSNNIRKIILSTNIAETSLTIDDVVFVIDLGKVKEKSFDSLMGISSLKSVWISQSSVRQRRGRAGRTRPGVCYHLFSKHRYQSLQRFQLPEILRIPIHEVCLQSKLLVPNNEMSIHEFLSAAIDPPSIASSKLLVPNNEMSIHEFLSAAIDPPSIASVRASVQLLKTIDALDSTEQLTQLGVRLLDLPIEPNYGKMLLYSILLRCVEPVLTIVSAFAYRDPFMIPSVMEKQKSLKAIKKMFCESNSFSDHIIYLNAFNRWLEIQSTNDRYAFCRHNLISNTTMTLIDGIRRQILGQLQSAGFIRHDSDDHNRNAHKWVAIKAALCAGAYPKLIHFDENLGQFWCQKDKIRFHGSSQLNSDPNTDKFVGNHSKLRKLMPTNWYIYEEMIQMGRTSYAKTMTAVSTVTVALFAGKPVAADGQQPVTDLDSQSHLQIDDWIRFDSNAQTIKIASYLKEEIHNLFARQIDSLSRVTSQRSRDIDNSVVDNVIQVLENEELVAGFGVLDGTGLRPRVGPIGPQFAHKYDSRPYHSNRQFRNQKSKFKANQRFF</sequence>
<keyword evidence="2" id="KW-0378">Hydrolase</keyword>
<dbReference type="GO" id="GO:0005524">
    <property type="term" value="F:ATP binding"/>
    <property type="evidence" value="ECO:0007669"/>
    <property type="project" value="UniProtKB-KW"/>
</dbReference>
<protein>
    <recommendedName>
        <fullName evidence="5">Helicase C-terminal domain-containing protein</fullName>
    </recommendedName>
</protein>
<dbReference type="PANTHER" id="PTHR18934:SF213">
    <property type="entry name" value="3'-5' RNA HELICASE YTHDC2"/>
    <property type="match status" value="1"/>
</dbReference>
<accession>A0A7R9KQI6</accession>
<dbReference type="GO" id="GO:0016787">
    <property type="term" value="F:hydrolase activity"/>
    <property type="evidence" value="ECO:0007669"/>
    <property type="project" value="UniProtKB-KW"/>
</dbReference>
<dbReference type="CDD" id="cd18791">
    <property type="entry name" value="SF2_C_RHA"/>
    <property type="match status" value="1"/>
</dbReference>
<dbReference type="Pfam" id="PF04408">
    <property type="entry name" value="WHD_HA2"/>
    <property type="match status" value="1"/>
</dbReference>
<dbReference type="InterPro" id="IPR007502">
    <property type="entry name" value="Helicase-assoc_dom"/>
</dbReference>
<dbReference type="SUPFAM" id="SSF52540">
    <property type="entry name" value="P-loop containing nucleoside triphosphate hydrolases"/>
    <property type="match status" value="1"/>
</dbReference>
<keyword evidence="1" id="KW-0547">Nucleotide-binding</keyword>
<organism evidence="6">
    <name type="scientific">Medioppia subpectinata</name>
    <dbReference type="NCBI Taxonomy" id="1979941"/>
    <lineage>
        <taxon>Eukaryota</taxon>
        <taxon>Metazoa</taxon>
        <taxon>Ecdysozoa</taxon>
        <taxon>Arthropoda</taxon>
        <taxon>Chelicerata</taxon>
        <taxon>Arachnida</taxon>
        <taxon>Acari</taxon>
        <taxon>Acariformes</taxon>
        <taxon>Sarcoptiformes</taxon>
        <taxon>Oribatida</taxon>
        <taxon>Brachypylina</taxon>
        <taxon>Oppioidea</taxon>
        <taxon>Oppiidae</taxon>
        <taxon>Medioppia</taxon>
    </lineage>
</organism>
<feature type="domain" description="Helicase C-terminal" evidence="5">
    <location>
        <begin position="50"/>
        <end position="226"/>
    </location>
</feature>
<dbReference type="GO" id="GO:0003723">
    <property type="term" value="F:RNA binding"/>
    <property type="evidence" value="ECO:0007669"/>
    <property type="project" value="TreeGrafter"/>
</dbReference>
<dbReference type="InterPro" id="IPR048333">
    <property type="entry name" value="HA2_WH"/>
</dbReference>
<proteinExistence type="predicted"/>
<evidence type="ECO:0000256" key="2">
    <source>
        <dbReference type="ARBA" id="ARBA00022801"/>
    </source>
</evidence>
<evidence type="ECO:0000256" key="1">
    <source>
        <dbReference type="ARBA" id="ARBA00022741"/>
    </source>
</evidence>
<dbReference type="Pfam" id="PF00271">
    <property type="entry name" value="Helicase_C"/>
    <property type="match status" value="1"/>
</dbReference>
<evidence type="ECO:0000313" key="6">
    <source>
        <dbReference type="EMBL" id="CAD7627124.1"/>
    </source>
</evidence>
<dbReference type="Pfam" id="PF07717">
    <property type="entry name" value="OB_NTP_bind"/>
    <property type="match status" value="1"/>
</dbReference>
<dbReference type="AlphaFoldDB" id="A0A7R9KQI6"/>
<keyword evidence="7" id="KW-1185">Reference proteome</keyword>
<keyword evidence="4" id="KW-0067">ATP-binding</keyword>
<dbReference type="Gene3D" id="3.40.50.300">
    <property type="entry name" value="P-loop containing nucleotide triphosphate hydrolases"/>
    <property type="match status" value="1"/>
</dbReference>
<dbReference type="FunFam" id="1.20.120.1080:FF:000002">
    <property type="entry name" value="Putative ATP-dependent RNA helicase DHX36"/>
    <property type="match status" value="1"/>
</dbReference>
<dbReference type="Gene3D" id="1.20.120.1080">
    <property type="match status" value="1"/>
</dbReference>
<evidence type="ECO:0000256" key="3">
    <source>
        <dbReference type="ARBA" id="ARBA00022806"/>
    </source>
</evidence>
<dbReference type="InterPro" id="IPR011709">
    <property type="entry name" value="DEAD-box_helicase_OB_fold"/>
</dbReference>
<reference evidence="6" key="1">
    <citation type="submission" date="2020-11" db="EMBL/GenBank/DDBJ databases">
        <authorList>
            <person name="Tran Van P."/>
        </authorList>
    </citation>
    <scope>NUCLEOTIDE SEQUENCE</scope>
</reference>
<dbReference type="Proteomes" id="UP000759131">
    <property type="component" value="Unassembled WGS sequence"/>
</dbReference>
<gene>
    <name evidence="6" type="ORF">OSB1V03_LOCUS7554</name>
</gene>
<evidence type="ECO:0000259" key="5">
    <source>
        <dbReference type="PROSITE" id="PS51194"/>
    </source>
</evidence>
<dbReference type="Pfam" id="PF21010">
    <property type="entry name" value="HA2_C"/>
    <property type="match status" value="1"/>
</dbReference>
<name>A0A7R9KQI6_9ACAR</name>
<dbReference type="GO" id="GO:0004386">
    <property type="term" value="F:helicase activity"/>
    <property type="evidence" value="ECO:0007669"/>
    <property type="project" value="UniProtKB-KW"/>
</dbReference>
<dbReference type="InterPro" id="IPR027417">
    <property type="entry name" value="P-loop_NTPase"/>
</dbReference>
<dbReference type="SMART" id="SM00490">
    <property type="entry name" value="HELICc"/>
    <property type="match status" value="1"/>
</dbReference>
<dbReference type="EMBL" id="OC859028">
    <property type="protein sequence ID" value="CAD7627124.1"/>
    <property type="molecule type" value="Genomic_DNA"/>
</dbReference>
<keyword evidence="3" id="KW-0347">Helicase</keyword>
<dbReference type="EMBL" id="CAJPIZ010004453">
    <property type="protein sequence ID" value="CAG2107554.1"/>
    <property type="molecule type" value="Genomic_DNA"/>
</dbReference>
<dbReference type="PROSITE" id="PS51194">
    <property type="entry name" value="HELICASE_CTER"/>
    <property type="match status" value="1"/>
</dbReference>
<dbReference type="OrthoDB" id="6501736at2759"/>
<dbReference type="InterPro" id="IPR001650">
    <property type="entry name" value="Helicase_C-like"/>
</dbReference>
<dbReference type="PANTHER" id="PTHR18934">
    <property type="entry name" value="ATP-DEPENDENT RNA HELICASE"/>
    <property type="match status" value="1"/>
</dbReference>
<evidence type="ECO:0000313" key="7">
    <source>
        <dbReference type="Proteomes" id="UP000759131"/>
    </source>
</evidence>
<evidence type="ECO:0000256" key="4">
    <source>
        <dbReference type="ARBA" id="ARBA00022840"/>
    </source>
</evidence>